<protein>
    <submittedName>
        <fullName evidence="1">Amidinotransferase</fullName>
    </submittedName>
</protein>
<evidence type="ECO:0000313" key="2">
    <source>
        <dbReference type="Proteomes" id="UP000598488"/>
    </source>
</evidence>
<comment type="caution">
    <text evidence="1">The sequence shown here is derived from an EMBL/GenBank/DDBJ whole genome shotgun (WGS) entry which is preliminary data.</text>
</comment>
<name>A0ABS0ZFK9_9GAMM</name>
<evidence type="ECO:0000313" key="1">
    <source>
        <dbReference type="EMBL" id="MBJ7551691.1"/>
    </source>
</evidence>
<dbReference type="PANTHER" id="PTHR43224">
    <property type="entry name" value="AMIDINOTRANSFERASE"/>
    <property type="match status" value="1"/>
</dbReference>
<proteinExistence type="predicted"/>
<dbReference type="NCBIfam" id="NF046062">
    <property type="entry name" value="citrull_CtlX"/>
    <property type="match status" value="1"/>
</dbReference>
<dbReference type="PANTHER" id="PTHR43224:SF1">
    <property type="entry name" value="AMIDINOTRANSFERASE"/>
    <property type="match status" value="1"/>
</dbReference>
<dbReference type="EMBL" id="JAEMUH010000012">
    <property type="protein sequence ID" value="MBJ7551691.1"/>
    <property type="molecule type" value="Genomic_DNA"/>
</dbReference>
<dbReference type="InterPro" id="IPR014541">
    <property type="entry name" value="Amdntrnsf_FN0238"/>
</dbReference>
<sequence>MSIQAPKQVVMVRPHHFRVNDATLEDNAFQRSVHHTDVSKQAYIEVSQVVEKLRAHGITVHLFEDKSIDTPDSVFPNNWFSTHHNGTLITYPMRAENRRKEYRQDVLETLWQQYGLEHAKDLRHFKDQQRFLEGTGSIVFDHVNKLAYMARSQRTDDDLLKDVCDFLGYEAVIFDAYDVQGTPVYHTNVMMCVGTHFVLIGLDMLEAPQRALLCQRFERNQQTVIALTHEQIQHFCGNAIELQGKEGALLALSQTAYDALTTEQRATISQHATLLPLSVNTIEAAGGSVRCMIAGVHGKTGI</sequence>
<reference evidence="1 2" key="1">
    <citation type="submission" date="2020-12" db="EMBL/GenBank/DDBJ databases">
        <title>Comparative genome analysis of fungal antagonists Marinomonas ostreistagni 398 and M. spartinae 468.</title>
        <authorList>
            <person name="Fields J.L."/>
            <person name="Mavrodi O.V."/>
            <person name="Biber P.D."/>
            <person name="Indest K.J."/>
            <person name="Mavrodi D.V."/>
        </authorList>
    </citation>
    <scope>NUCLEOTIDE SEQUENCE [LARGE SCALE GENOMIC DNA]</scope>
    <source>
        <strain evidence="1 2">USM7</strain>
    </source>
</reference>
<accession>A0ABS0ZFK9</accession>
<gene>
    <name evidence="1" type="ORF">JHD44_13425</name>
</gene>
<dbReference type="Proteomes" id="UP000598488">
    <property type="component" value="Unassembled WGS sequence"/>
</dbReference>
<dbReference type="Gene3D" id="3.75.10.10">
    <property type="entry name" value="L-arginine/glycine Amidinotransferase, Chain A"/>
    <property type="match status" value="1"/>
</dbReference>
<organism evidence="1 2">
    <name type="scientific">Marinomonas ostreistagni</name>
    <dbReference type="NCBI Taxonomy" id="359209"/>
    <lineage>
        <taxon>Bacteria</taxon>
        <taxon>Pseudomonadati</taxon>
        <taxon>Pseudomonadota</taxon>
        <taxon>Gammaproteobacteria</taxon>
        <taxon>Oceanospirillales</taxon>
        <taxon>Oceanospirillaceae</taxon>
        <taxon>Marinomonas</taxon>
    </lineage>
</organism>
<dbReference type="Pfam" id="PF19420">
    <property type="entry name" value="DDAH_eukar"/>
    <property type="match status" value="1"/>
</dbReference>
<dbReference type="PIRSF" id="PIRSF028188">
    <property type="entry name" value="Amdntrnsf_FN0238"/>
    <property type="match status" value="1"/>
</dbReference>
<dbReference type="RefSeq" id="WP_199463283.1">
    <property type="nucleotide sequence ID" value="NZ_JAEMUH010000012.1"/>
</dbReference>
<dbReference type="SUPFAM" id="SSF55909">
    <property type="entry name" value="Pentein"/>
    <property type="match status" value="1"/>
</dbReference>
<keyword evidence="2" id="KW-1185">Reference proteome</keyword>